<evidence type="ECO:0000256" key="1">
    <source>
        <dbReference type="SAM" id="Phobius"/>
    </source>
</evidence>
<dbReference type="GO" id="GO:0000271">
    <property type="term" value="P:polysaccharide biosynthetic process"/>
    <property type="evidence" value="ECO:0007669"/>
    <property type="project" value="TreeGrafter"/>
</dbReference>
<keyword evidence="1" id="KW-0812">Transmembrane</keyword>
<feature type="transmembrane region" description="Helical" evidence="1">
    <location>
        <begin position="317"/>
        <end position="340"/>
    </location>
</feature>
<dbReference type="PANTHER" id="PTHR23028">
    <property type="entry name" value="ACETYLTRANSFERASE"/>
    <property type="match status" value="1"/>
</dbReference>
<feature type="transmembrane region" description="Helical" evidence="1">
    <location>
        <begin position="163"/>
        <end position="181"/>
    </location>
</feature>
<dbReference type="Proteomes" id="UP000027451">
    <property type="component" value="Unassembled WGS sequence"/>
</dbReference>
<feature type="transmembrane region" description="Helical" evidence="1">
    <location>
        <begin position="187"/>
        <end position="208"/>
    </location>
</feature>
<gene>
    <name evidence="3" type="ORF">BG60_28175</name>
</gene>
<protein>
    <recommendedName>
        <fullName evidence="2">Acyltransferase 3 domain-containing protein</fullName>
    </recommendedName>
</protein>
<dbReference type="EMBL" id="JFHD01000047">
    <property type="protein sequence ID" value="KDR25460.1"/>
    <property type="molecule type" value="Genomic_DNA"/>
</dbReference>
<sequence length="373" mass="41822">MSAERLNSLTSLRFFAAAAIATFHAGFFGQTPARPDGWFLANHAVSFFFVLSGFILQHSYRDSLNEVGAARFVALRATRLYPVHLFIIVALLLIVPFNEIEVRGTLTEWRVLATAFLVQAWSLNRDVNFAVNPPAWSISVELFFYSCFPLISRAAVRRPLLTVLAPLAAVTCFVLLVPPVGTPRQWLSVYMMNPVVRIPEFILGVGLYELRARWMTAKGSVNRWSLAEVTSLLFVAALNAACWPSYNWLGAHIGTPFRDWVMFDVGTTPAFCVVIVVFSLRRGIVNRLLDIKPLVFLGEISFAIYMLHVPILQLGRMWGWTVEESLVATIIAAAIAHLFIERPSINLAKRMLRRNRTSRYAVVTCGDENTPST</sequence>
<evidence type="ECO:0000259" key="2">
    <source>
        <dbReference type="Pfam" id="PF01757"/>
    </source>
</evidence>
<feature type="transmembrane region" description="Helical" evidence="1">
    <location>
        <begin position="12"/>
        <end position="31"/>
    </location>
</feature>
<accession>A0A656QED0</accession>
<evidence type="ECO:0000313" key="4">
    <source>
        <dbReference type="Proteomes" id="UP000027451"/>
    </source>
</evidence>
<dbReference type="PANTHER" id="PTHR23028:SF53">
    <property type="entry name" value="ACYL_TRANSF_3 DOMAIN-CONTAINING PROTEIN"/>
    <property type="match status" value="1"/>
</dbReference>
<dbReference type="GO" id="GO:0016020">
    <property type="term" value="C:membrane"/>
    <property type="evidence" value="ECO:0007669"/>
    <property type="project" value="TreeGrafter"/>
</dbReference>
<feature type="transmembrane region" description="Helical" evidence="1">
    <location>
        <begin position="77"/>
        <end position="97"/>
    </location>
</feature>
<dbReference type="GO" id="GO:0016747">
    <property type="term" value="F:acyltransferase activity, transferring groups other than amino-acyl groups"/>
    <property type="evidence" value="ECO:0007669"/>
    <property type="project" value="InterPro"/>
</dbReference>
<dbReference type="InterPro" id="IPR050879">
    <property type="entry name" value="Acyltransferase_3"/>
</dbReference>
<keyword evidence="1" id="KW-0472">Membrane</keyword>
<feature type="transmembrane region" description="Helical" evidence="1">
    <location>
        <begin position="260"/>
        <end position="281"/>
    </location>
</feature>
<proteinExistence type="predicted"/>
<keyword evidence="1" id="KW-1133">Transmembrane helix</keyword>
<feature type="transmembrane region" description="Helical" evidence="1">
    <location>
        <begin position="229"/>
        <end position="248"/>
    </location>
</feature>
<feature type="transmembrane region" description="Helical" evidence="1">
    <location>
        <begin position="134"/>
        <end position="151"/>
    </location>
</feature>
<feature type="domain" description="Acyltransferase 3" evidence="2">
    <location>
        <begin position="8"/>
        <end position="334"/>
    </location>
</feature>
<organism evidence="3 4">
    <name type="scientific">Caballeronia zhejiangensis</name>
    <dbReference type="NCBI Taxonomy" id="871203"/>
    <lineage>
        <taxon>Bacteria</taxon>
        <taxon>Pseudomonadati</taxon>
        <taxon>Pseudomonadota</taxon>
        <taxon>Betaproteobacteria</taxon>
        <taxon>Burkholderiales</taxon>
        <taxon>Burkholderiaceae</taxon>
        <taxon>Caballeronia</taxon>
    </lineage>
</organism>
<dbReference type="Pfam" id="PF01757">
    <property type="entry name" value="Acyl_transf_3"/>
    <property type="match status" value="1"/>
</dbReference>
<name>A0A656QED0_9BURK</name>
<dbReference type="InterPro" id="IPR002656">
    <property type="entry name" value="Acyl_transf_3_dom"/>
</dbReference>
<reference evidence="3 4" key="1">
    <citation type="submission" date="2014-03" db="EMBL/GenBank/DDBJ databases">
        <title>Draft Genome Sequences of Four Burkholderia Strains.</title>
        <authorList>
            <person name="Liu X.Y."/>
            <person name="Li C.X."/>
            <person name="Xu J.H."/>
        </authorList>
    </citation>
    <scope>NUCLEOTIDE SEQUENCE [LARGE SCALE GENOMIC DNA]</scope>
    <source>
        <strain evidence="3 4">OP-1</strain>
    </source>
</reference>
<comment type="caution">
    <text evidence="3">The sequence shown here is derived from an EMBL/GenBank/DDBJ whole genome shotgun (WGS) entry which is preliminary data.</text>
</comment>
<keyword evidence="4" id="KW-1185">Reference proteome</keyword>
<evidence type="ECO:0000313" key="3">
    <source>
        <dbReference type="EMBL" id="KDR25460.1"/>
    </source>
</evidence>
<feature type="transmembrane region" description="Helical" evidence="1">
    <location>
        <begin position="293"/>
        <end position="311"/>
    </location>
</feature>
<dbReference type="AlphaFoldDB" id="A0A656QED0"/>
<dbReference type="RefSeq" id="WP_034473982.1">
    <property type="nucleotide sequence ID" value="NZ_JFHD01000047.1"/>
</dbReference>
<feature type="transmembrane region" description="Helical" evidence="1">
    <location>
        <begin position="37"/>
        <end position="56"/>
    </location>
</feature>